<proteinExistence type="predicted"/>
<sequence length="231" mass="24169">MLALAAPAQAGLRATYFDAGKTRALVIEVADNGDARISEADSNDYGLMIGDRFYVIGDKEGVPMVADIADVGAAIDRIVPPIFGDMLRTPDATAIATSLTLTPDGGRTVGGRTGTIYHVKGIDTSDPAKTVDYVISREASLVPVGRALERFMNAALVPAAPLVGPAVKTIIAETRAIFALGTPIDVGGRFLLDSVETVDVPANRLKLPATPQTVDQLAASMKAEQAEDAHR</sequence>
<reference evidence="1 2" key="1">
    <citation type="submission" date="2019-01" db="EMBL/GenBank/DDBJ databases">
        <authorList>
            <person name="Chen W.-M."/>
        </authorList>
    </citation>
    <scope>NUCLEOTIDE SEQUENCE [LARGE SCALE GENOMIC DNA]</scope>
    <source>
        <strain evidence="1 2">CCP-7</strain>
    </source>
</reference>
<dbReference type="AlphaFoldDB" id="A0A437MBG4"/>
<dbReference type="OrthoDB" id="7555532at2"/>
<comment type="caution">
    <text evidence="1">The sequence shown here is derived from an EMBL/GenBank/DDBJ whole genome shotgun (WGS) entry which is preliminary data.</text>
</comment>
<organism evidence="1 2">
    <name type="scientific">Sphingomonas crocodyli</name>
    <dbReference type="NCBI Taxonomy" id="1979270"/>
    <lineage>
        <taxon>Bacteria</taxon>
        <taxon>Pseudomonadati</taxon>
        <taxon>Pseudomonadota</taxon>
        <taxon>Alphaproteobacteria</taxon>
        <taxon>Sphingomonadales</taxon>
        <taxon>Sphingomonadaceae</taxon>
        <taxon>Sphingomonas</taxon>
    </lineage>
</organism>
<name>A0A437MBG4_9SPHN</name>
<accession>A0A437MBG4</accession>
<evidence type="ECO:0000313" key="1">
    <source>
        <dbReference type="EMBL" id="RVT94999.1"/>
    </source>
</evidence>
<dbReference type="Proteomes" id="UP000282971">
    <property type="component" value="Unassembled WGS sequence"/>
</dbReference>
<evidence type="ECO:0000313" key="2">
    <source>
        <dbReference type="Proteomes" id="UP000282971"/>
    </source>
</evidence>
<gene>
    <name evidence="1" type="ORF">EOD43_01695</name>
</gene>
<dbReference type="EMBL" id="SACN01000001">
    <property type="protein sequence ID" value="RVT94999.1"/>
    <property type="molecule type" value="Genomic_DNA"/>
</dbReference>
<evidence type="ECO:0008006" key="3">
    <source>
        <dbReference type="Google" id="ProtNLM"/>
    </source>
</evidence>
<keyword evidence="2" id="KW-1185">Reference proteome</keyword>
<protein>
    <recommendedName>
        <fullName evidence="3">DUF4412 domain-containing protein</fullName>
    </recommendedName>
</protein>